<evidence type="ECO:0000313" key="6">
    <source>
        <dbReference type="EMBL" id="MFC7221059.1"/>
    </source>
</evidence>
<keyword evidence="1 5" id="KW-0436">Ligase</keyword>
<dbReference type="InterPro" id="IPR006336">
    <property type="entry name" value="GCS2"/>
</dbReference>
<evidence type="ECO:0000256" key="1">
    <source>
        <dbReference type="ARBA" id="ARBA00022598"/>
    </source>
</evidence>
<organism evidence="6 7">
    <name type="scientific">Streptomyces polyrhachis</name>
    <dbReference type="NCBI Taxonomy" id="1282885"/>
    <lineage>
        <taxon>Bacteria</taxon>
        <taxon>Bacillati</taxon>
        <taxon>Actinomycetota</taxon>
        <taxon>Actinomycetes</taxon>
        <taxon>Kitasatosporales</taxon>
        <taxon>Streptomycetaceae</taxon>
        <taxon>Streptomyces</taxon>
    </lineage>
</organism>
<reference evidence="7" key="1">
    <citation type="journal article" date="2019" name="Int. J. Syst. Evol. Microbiol.">
        <title>The Global Catalogue of Microorganisms (GCM) 10K type strain sequencing project: providing services to taxonomists for standard genome sequencing and annotation.</title>
        <authorList>
            <consortium name="The Broad Institute Genomics Platform"/>
            <consortium name="The Broad Institute Genome Sequencing Center for Infectious Disease"/>
            <person name="Wu L."/>
            <person name="Ma J."/>
        </authorList>
    </citation>
    <scope>NUCLEOTIDE SEQUENCE [LARGE SCALE GENOMIC DNA]</scope>
    <source>
        <strain evidence="7">CGMCC 1.13681</strain>
    </source>
</reference>
<dbReference type="Gene3D" id="3.30.590.20">
    <property type="match status" value="1"/>
</dbReference>
<evidence type="ECO:0000256" key="2">
    <source>
        <dbReference type="ARBA" id="ARBA00022741"/>
    </source>
</evidence>
<dbReference type="InterPro" id="IPR011793">
    <property type="entry name" value="YbdK"/>
</dbReference>
<keyword evidence="2 5" id="KW-0547">Nucleotide-binding</keyword>
<dbReference type="GO" id="GO:0004357">
    <property type="term" value="F:glutamate-cysteine ligase activity"/>
    <property type="evidence" value="ECO:0007669"/>
    <property type="project" value="UniProtKB-EC"/>
</dbReference>
<sequence>MQEPLMGVEEEYLVVNPQTGHAVPRAAELVARCASPQITTEITRFQIEAKTAPCTDAAPELAALRAQVAAAARAEGLAVIASGTAILGDTVPPALNEHPRYAVGTATYRTLHDEQCICAVHVHVHLPDREEAVLVGNHLRPWLPTLIALTANSPFWQGRDTGYASRRVLAWAKWPVAGPPPYFTCYADYERIVAQLTEARVLVDPGTIFWDVRPSVRVPTLEVRVADVPPTAAASAWFARLVRALVTVSLARVRDGDPGPPVSAELLRAAYWQAARDGLDGGAIDPLSGRLLPASERVRALLEHVREAADLKPPPATGAALQREAYARGGARGAVKALVEAFEAEG</sequence>
<dbReference type="PANTHER" id="PTHR36510:SF1">
    <property type="entry name" value="GLUTAMATE--CYSTEINE LIGASE 2-RELATED"/>
    <property type="match status" value="1"/>
</dbReference>
<keyword evidence="7" id="KW-1185">Reference proteome</keyword>
<dbReference type="HAMAP" id="MF_01609">
    <property type="entry name" value="Glu_cys_ligase_2"/>
    <property type="match status" value="1"/>
</dbReference>
<dbReference type="Pfam" id="PF04107">
    <property type="entry name" value="GCS2"/>
    <property type="match status" value="1"/>
</dbReference>
<dbReference type="SUPFAM" id="SSF55931">
    <property type="entry name" value="Glutamine synthetase/guanido kinase"/>
    <property type="match status" value="1"/>
</dbReference>
<protein>
    <recommendedName>
        <fullName evidence="5">Putative glutamate--cysteine ligase 2</fullName>
        <ecNumber evidence="5">6.3.2.2</ecNumber>
    </recommendedName>
    <alternativeName>
        <fullName evidence="5">Gamma-glutamylcysteine synthetase 2</fullName>
        <shortName evidence="5">GCS 2</shortName>
        <shortName evidence="5">Gamma-GCS 2</shortName>
    </alternativeName>
</protein>
<dbReference type="EC" id="6.3.2.2" evidence="5"/>
<name>A0ABW2GLM7_9ACTN</name>
<gene>
    <name evidence="6" type="ORF">ACFQLX_23295</name>
</gene>
<evidence type="ECO:0000256" key="4">
    <source>
        <dbReference type="ARBA" id="ARBA00048819"/>
    </source>
</evidence>
<dbReference type="InterPro" id="IPR014746">
    <property type="entry name" value="Gln_synth/guanido_kin_cat_dom"/>
</dbReference>
<proteinExistence type="inferred from homology"/>
<keyword evidence="3 5" id="KW-0067">ATP-binding</keyword>
<dbReference type="EMBL" id="JBHSZO010000049">
    <property type="protein sequence ID" value="MFC7221059.1"/>
    <property type="molecule type" value="Genomic_DNA"/>
</dbReference>
<evidence type="ECO:0000256" key="3">
    <source>
        <dbReference type="ARBA" id="ARBA00022840"/>
    </source>
</evidence>
<evidence type="ECO:0000313" key="7">
    <source>
        <dbReference type="Proteomes" id="UP001596413"/>
    </source>
</evidence>
<comment type="catalytic activity">
    <reaction evidence="4 5">
        <text>L-cysteine + L-glutamate + ATP = gamma-L-glutamyl-L-cysteine + ADP + phosphate + H(+)</text>
        <dbReference type="Rhea" id="RHEA:13285"/>
        <dbReference type="ChEBI" id="CHEBI:15378"/>
        <dbReference type="ChEBI" id="CHEBI:29985"/>
        <dbReference type="ChEBI" id="CHEBI:30616"/>
        <dbReference type="ChEBI" id="CHEBI:35235"/>
        <dbReference type="ChEBI" id="CHEBI:43474"/>
        <dbReference type="ChEBI" id="CHEBI:58173"/>
        <dbReference type="ChEBI" id="CHEBI:456216"/>
        <dbReference type="EC" id="6.3.2.2"/>
    </reaction>
</comment>
<dbReference type="RefSeq" id="WP_386418166.1">
    <property type="nucleotide sequence ID" value="NZ_JBHSZO010000049.1"/>
</dbReference>
<dbReference type="PANTHER" id="PTHR36510">
    <property type="entry name" value="GLUTAMATE--CYSTEINE LIGASE 2-RELATED"/>
    <property type="match status" value="1"/>
</dbReference>
<comment type="function">
    <text evidence="5">ATP-dependent carboxylate-amine ligase which exhibits weak glutamate--cysteine ligase activity.</text>
</comment>
<dbReference type="NCBIfam" id="TIGR02050">
    <property type="entry name" value="gshA_cyan_rel"/>
    <property type="match status" value="1"/>
</dbReference>
<comment type="caution">
    <text evidence="6">The sequence shown here is derived from an EMBL/GenBank/DDBJ whole genome shotgun (WGS) entry which is preliminary data.</text>
</comment>
<dbReference type="Proteomes" id="UP001596413">
    <property type="component" value="Unassembled WGS sequence"/>
</dbReference>
<accession>A0ABW2GLM7</accession>
<comment type="similarity">
    <text evidence="5">Belongs to the glutamate--cysteine ligase type 2 family. YbdK subfamily.</text>
</comment>
<dbReference type="InterPro" id="IPR050141">
    <property type="entry name" value="GCL_type2/YbdK_subfam"/>
</dbReference>
<dbReference type="NCBIfam" id="NF010041">
    <property type="entry name" value="PRK13517.1-1"/>
    <property type="match status" value="1"/>
</dbReference>
<evidence type="ECO:0000256" key="5">
    <source>
        <dbReference type="HAMAP-Rule" id="MF_01609"/>
    </source>
</evidence>